<proteinExistence type="predicted"/>
<evidence type="ECO:0000313" key="3">
    <source>
        <dbReference type="Proteomes" id="UP000306509"/>
    </source>
</evidence>
<dbReference type="AlphaFoldDB" id="A0A4U8Q7W9"/>
<sequence>MAYTELIKNFERIRDYMREFYVYGFKCREEFEKKSSRSYDNERRRIESYLGDYMGFRQTPGGKNVFLSIDSRTCVHNPLYKALKAKSFTNGDITLHFILFDILYNPGISYTLKEITDKIDASYLSFFQSPMLFDESTVRKKLKEYIESGLVKGKKQGRQIVYSRTCSEDLSSWSDALNFFSEAGLCGVIGSFLLDQTGYESEFYSFKHHYIAHALESEVLCQLLYGISQKRFVTITNYTNRSENTNTWDLIPLRIFVSVQNGRRYLMGYSTKYHRINSYRLDYITGVKPGDISENFDQLRDKLANMQKYMWGISCNRRNALEHVEFTIYIGNGEEHIFHRLEREKRCGTIQRIDANTCRFIADVYDTGEMIPWIRTFICRITSMNFSNRTIENQFKQDIRDMYDLYQLEESGGDT</sequence>
<dbReference type="PROSITE" id="PS52050">
    <property type="entry name" value="WYL"/>
    <property type="match status" value="1"/>
</dbReference>
<dbReference type="Pfam" id="PF13280">
    <property type="entry name" value="WYL"/>
    <property type="match status" value="1"/>
</dbReference>
<accession>A0A4U8Q7W9</accession>
<reference evidence="2 3" key="1">
    <citation type="journal article" date="2019" name="Anaerobe">
        <title>Detection of Robinsoniella peoriensis in multiple bone samples of a trauma patient.</title>
        <authorList>
            <person name="Schrottner P."/>
            <person name="Hartwich K."/>
            <person name="Bunk B."/>
            <person name="Schober I."/>
            <person name="Helbig S."/>
            <person name="Rudolph W.W."/>
            <person name="Gunzer F."/>
        </authorList>
    </citation>
    <scope>NUCLEOTIDE SEQUENCE [LARGE SCALE GENOMIC DNA]</scope>
    <source>
        <strain evidence="2 3">DSM 106044</strain>
    </source>
</reference>
<evidence type="ECO:0000259" key="1">
    <source>
        <dbReference type="Pfam" id="PF13280"/>
    </source>
</evidence>
<dbReference type="RefSeq" id="WP_138002449.1">
    <property type="nucleotide sequence ID" value="NZ_QGQD01000045.1"/>
</dbReference>
<organism evidence="2 3">
    <name type="scientific">Robinsoniella peoriensis</name>
    <dbReference type="NCBI Taxonomy" id="180332"/>
    <lineage>
        <taxon>Bacteria</taxon>
        <taxon>Bacillati</taxon>
        <taxon>Bacillota</taxon>
        <taxon>Clostridia</taxon>
        <taxon>Lachnospirales</taxon>
        <taxon>Lachnospiraceae</taxon>
        <taxon>Robinsoniella</taxon>
    </lineage>
</organism>
<protein>
    <recommendedName>
        <fullName evidence="1">WYL domain-containing protein</fullName>
    </recommendedName>
</protein>
<name>A0A4U8Q7W9_9FIRM</name>
<feature type="domain" description="WYL" evidence="1">
    <location>
        <begin position="219"/>
        <end position="288"/>
    </location>
</feature>
<evidence type="ECO:0000313" key="2">
    <source>
        <dbReference type="EMBL" id="TLD01032.1"/>
    </source>
</evidence>
<gene>
    <name evidence="2" type="ORF">DSM106044_02234</name>
</gene>
<dbReference type="Proteomes" id="UP000306509">
    <property type="component" value="Unassembled WGS sequence"/>
</dbReference>
<dbReference type="STRING" id="180332.GCA_000797495_03864"/>
<dbReference type="InterPro" id="IPR026881">
    <property type="entry name" value="WYL_dom"/>
</dbReference>
<dbReference type="EMBL" id="QGQD01000045">
    <property type="protein sequence ID" value="TLD01032.1"/>
    <property type="molecule type" value="Genomic_DNA"/>
</dbReference>
<keyword evidence="3" id="KW-1185">Reference proteome</keyword>
<comment type="caution">
    <text evidence="2">The sequence shown here is derived from an EMBL/GenBank/DDBJ whole genome shotgun (WGS) entry which is preliminary data.</text>
</comment>